<keyword evidence="3" id="KW-1185">Reference proteome</keyword>
<proteinExistence type="predicted"/>
<evidence type="ECO:0000256" key="1">
    <source>
        <dbReference type="SAM" id="MobiDB-lite"/>
    </source>
</evidence>
<feature type="compositionally biased region" description="Polar residues" evidence="1">
    <location>
        <begin position="327"/>
        <end position="342"/>
    </location>
</feature>
<dbReference type="Proteomes" id="UP000636709">
    <property type="component" value="Unassembled WGS sequence"/>
</dbReference>
<feature type="region of interest" description="Disordered" evidence="1">
    <location>
        <begin position="323"/>
        <end position="349"/>
    </location>
</feature>
<sequence length="645" mass="70141">MRPSSPTARTGWSLDGIDTASREVHSCEAEERLPLIPSRPRARRSLTTHHTTAFAAAQPKTNLSGYHRIRATTTTSPPPIPSVHVGQADLQPLVVAGCYCMVPAISFYYYQCPSYVYPSNATSQRRPTLVLHANHAKTGHASGDPVRLATRAATRLSRSRVALRCVFPLAAAEHVGCSAHSPRRPPGTGPGEACHVCRAAARSPDQPATPDEAVAAFHWDPCYPTRTRRRHETNSNLPADARSRGMQPFVLAAPALAPPCRRAVTAGGDIRRRARAQPARANRATSTRAYRFLLLPSPGAAAALLPTHGTARPRTQIAALRSRIREQSQQPSHRNATRPTPHSLSPLLSSPLLRRLSPSLLWGARGREREKRAREEGGGHFLLPRRVLFYAGWSRFLGLVLESAGEFFCVRADYWLGFFRGAGDNIFDAIDAAITVAASDHPGALRERRDGIAERLFTALLVTGATAAPGPAAVAAAAAGTPVAGAPTPAQLHPEGAASVPSLCSSDRAEAITDDGAPRCDDPVLAETERIKAVLLNDKDKVPLLLYPSSLSPPPPQFVSPSEDELLELLRRLQELDLAFDTLDAVATFRKHSSKQIRNLVRSLIEYITHLSPWVLPVWSRRIEEWLLPPWMNATSSRRQALPFG</sequence>
<name>A0A835AZ27_9POAL</name>
<gene>
    <name evidence="2" type="ORF">HU200_045886</name>
</gene>
<dbReference type="PANTHER" id="PTHR46554:SF3">
    <property type="entry name" value="OS07G0642600 PROTEIN"/>
    <property type="match status" value="1"/>
</dbReference>
<organism evidence="2 3">
    <name type="scientific">Digitaria exilis</name>
    <dbReference type="NCBI Taxonomy" id="1010633"/>
    <lineage>
        <taxon>Eukaryota</taxon>
        <taxon>Viridiplantae</taxon>
        <taxon>Streptophyta</taxon>
        <taxon>Embryophyta</taxon>
        <taxon>Tracheophyta</taxon>
        <taxon>Spermatophyta</taxon>
        <taxon>Magnoliopsida</taxon>
        <taxon>Liliopsida</taxon>
        <taxon>Poales</taxon>
        <taxon>Poaceae</taxon>
        <taxon>PACMAD clade</taxon>
        <taxon>Panicoideae</taxon>
        <taxon>Panicodae</taxon>
        <taxon>Paniceae</taxon>
        <taxon>Anthephorinae</taxon>
        <taxon>Digitaria</taxon>
    </lineage>
</organism>
<evidence type="ECO:0000313" key="2">
    <source>
        <dbReference type="EMBL" id="KAF8679122.1"/>
    </source>
</evidence>
<dbReference type="OrthoDB" id="44867at2759"/>
<dbReference type="PANTHER" id="PTHR46554">
    <property type="entry name" value="MEDIATOR OF RNA POLYMERASE II TRANSCRIPTION SUBUNIT 26A-RELATED"/>
    <property type="match status" value="1"/>
</dbReference>
<dbReference type="EMBL" id="JACEFO010002125">
    <property type="protein sequence ID" value="KAF8679122.1"/>
    <property type="molecule type" value="Genomic_DNA"/>
</dbReference>
<protein>
    <submittedName>
        <fullName evidence="2">Uncharacterized protein</fullName>
    </submittedName>
</protein>
<dbReference type="AlphaFoldDB" id="A0A835AZ27"/>
<evidence type="ECO:0000313" key="3">
    <source>
        <dbReference type="Proteomes" id="UP000636709"/>
    </source>
</evidence>
<accession>A0A835AZ27</accession>
<comment type="caution">
    <text evidence="2">The sequence shown here is derived from an EMBL/GenBank/DDBJ whole genome shotgun (WGS) entry which is preliminary data.</text>
</comment>
<reference evidence="2" key="1">
    <citation type="submission" date="2020-07" db="EMBL/GenBank/DDBJ databases">
        <title>Genome sequence and genetic diversity analysis of an under-domesticated orphan crop, white fonio (Digitaria exilis).</title>
        <authorList>
            <person name="Bennetzen J.L."/>
            <person name="Chen S."/>
            <person name="Ma X."/>
            <person name="Wang X."/>
            <person name="Yssel A.E.J."/>
            <person name="Chaluvadi S.R."/>
            <person name="Johnson M."/>
            <person name="Gangashetty P."/>
            <person name="Hamidou F."/>
            <person name="Sanogo M.D."/>
            <person name="Zwaenepoel A."/>
            <person name="Wallace J."/>
            <person name="Van De Peer Y."/>
            <person name="Van Deynze A."/>
        </authorList>
    </citation>
    <scope>NUCLEOTIDE SEQUENCE</scope>
    <source>
        <tissue evidence="2">Leaves</tissue>
    </source>
</reference>